<reference evidence="1 2" key="1">
    <citation type="submission" date="2020-08" db="EMBL/GenBank/DDBJ databases">
        <title>Genome sequencing of Purple Non-Sulfur Bacteria from various extreme environments.</title>
        <authorList>
            <person name="Mayer M."/>
        </authorList>
    </citation>
    <scope>NUCLEOTIDE SEQUENCE [LARGE SCALE GENOMIC DNA]</scope>
    <source>
        <strain evidence="1 2">2761</strain>
    </source>
</reference>
<accession>A0A840GE16</accession>
<dbReference type="OrthoDB" id="9938579at2"/>
<sequence>MKKYRVTIKYGNPGKVPNSTQNITVEAEDETTARLIAPNKFRSSNAAYINKEAMVVKIEKI</sequence>
<comment type="caution">
    <text evidence="1">The sequence shown here is derived from an EMBL/GenBank/DDBJ whole genome shotgun (WGS) entry which is preliminary data.</text>
</comment>
<evidence type="ECO:0000313" key="2">
    <source>
        <dbReference type="Proteomes" id="UP000587070"/>
    </source>
</evidence>
<proteinExistence type="predicted"/>
<dbReference type="Proteomes" id="UP000587070">
    <property type="component" value="Unassembled WGS sequence"/>
</dbReference>
<keyword evidence="2" id="KW-1185">Reference proteome</keyword>
<dbReference type="AlphaFoldDB" id="A0A840GE16"/>
<dbReference type="EMBL" id="JACIGE010000002">
    <property type="protein sequence ID" value="MBB4246469.1"/>
    <property type="molecule type" value="Genomic_DNA"/>
</dbReference>
<protein>
    <submittedName>
        <fullName evidence="1">Uncharacterized protein</fullName>
    </submittedName>
</protein>
<organism evidence="1 2">
    <name type="scientific">Rhodocyclus tenuis</name>
    <name type="common">Rhodospirillum tenue</name>
    <dbReference type="NCBI Taxonomy" id="1066"/>
    <lineage>
        <taxon>Bacteria</taxon>
        <taxon>Pseudomonadati</taxon>
        <taxon>Pseudomonadota</taxon>
        <taxon>Betaproteobacteria</taxon>
        <taxon>Rhodocyclales</taxon>
        <taxon>Rhodocyclaceae</taxon>
        <taxon>Rhodocyclus</taxon>
    </lineage>
</organism>
<dbReference type="RefSeq" id="WP_153114538.1">
    <property type="nucleotide sequence ID" value="NZ_JACIGE010000002.1"/>
</dbReference>
<evidence type="ECO:0000313" key="1">
    <source>
        <dbReference type="EMBL" id="MBB4246469.1"/>
    </source>
</evidence>
<name>A0A840GE16_RHOTE</name>
<gene>
    <name evidence="1" type="ORF">GGD90_000826</name>
</gene>